<evidence type="ECO:0000313" key="3">
    <source>
        <dbReference type="Proteomes" id="UP000316621"/>
    </source>
</evidence>
<dbReference type="SUPFAM" id="SSF54928">
    <property type="entry name" value="RNA-binding domain, RBD"/>
    <property type="match status" value="1"/>
</dbReference>
<evidence type="ECO:0000256" key="1">
    <source>
        <dbReference type="SAM" id="MobiDB-lite"/>
    </source>
</evidence>
<dbReference type="Gene3D" id="3.30.70.330">
    <property type="match status" value="1"/>
</dbReference>
<dbReference type="OrthoDB" id="2013327at2759"/>
<dbReference type="Gramene" id="RZC76616">
    <property type="protein sequence ID" value="RZC76616"/>
    <property type="gene ID" value="C5167_000796"/>
</dbReference>
<sequence>MSLLSKIIRSNGILLHNLKPNQGGGGSQFLRQSTTHHFSTQSEQQQQQRFNQDRAVDAILRQPPREGSVYAKLYGIGMFSTKNDVISLLESCNLSSEDIKVQYNGLFLPVSMVLQFPSHSAYENAVRIMNRKGRYYYYKMEKVAPDHWGFDSYDGKVVLIQGVPRNAISEDIERMLSGCDFNSSSLRFIWRQNFSDSMKFAMVQFPSKVDAMNAVLEKNGSFCLNTQISMRVLH</sequence>
<proteinExistence type="predicted"/>
<dbReference type="InterPro" id="IPR035979">
    <property type="entry name" value="RBD_domain_sf"/>
</dbReference>
<evidence type="ECO:0000313" key="2">
    <source>
        <dbReference type="EMBL" id="RZC76616.1"/>
    </source>
</evidence>
<accession>A0A4Y7KUS4</accession>
<dbReference type="PANTHER" id="PTHR48167">
    <property type="entry name" value="EXPRESSED PROTEIN"/>
    <property type="match status" value="1"/>
</dbReference>
<feature type="region of interest" description="Disordered" evidence="1">
    <location>
        <begin position="24"/>
        <end position="51"/>
    </location>
</feature>
<feature type="compositionally biased region" description="Low complexity" evidence="1">
    <location>
        <begin position="31"/>
        <end position="50"/>
    </location>
</feature>
<protein>
    <submittedName>
        <fullName evidence="2">Uncharacterized protein</fullName>
    </submittedName>
</protein>
<name>A0A4Y7KUS4_PAPSO</name>
<dbReference type="InterPro" id="IPR012677">
    <property type="entry name" value="Nucleotide-bd_a/b_plait_sf"/>
</dbReference>
<dbReference type="EMBL" id="CM010723">
    <property type="protein sequence ID" value="RZC76616.1"/>
    <property type="molecule type" value="Genomic_DNA"/>
</dbReference>
<dbReference type="OMA" id="RADRSQW"/>
<reference evidence="2 3" key="1">
    <citation type="journal article" date="2018" name="Science">
        <title>The opium poppy genome and morphinan production.</title>
        <authorList>
            <person name="Guo L."/>
            <person name="Winzer T."/>
            <person name="Yang X."/>
            <person name="Li Y."/>
            <person name="Ning Z."/>
            <person name="He Z."/>
            <person name="Teodor R."/>
            <person name="Lu Y."/>
            <person name="Bowser T.A."/>
            <person name="Graham I.A."/>
            <person name="Ye K."/>
        </authorList>
    </citation>
    <scope>NUCLEOTIDE SEQUENCE [LARGE SCALE GENOMIC DNA]</scope>
    <source>
        <strain evidence="3">cv. HN1</strain>
        <tissue evidence="2">Leaves</tissue>
    </source>
</reference>
<gene>
    <name evidence="2" type="ORF">C5167_000796</name>
</gene>
<dbReference type="Proteomes" id="UP000316621">
    <property type="component" value="Chromosome 9"/>
</dbReference>
<dbReference type="PANTHER" id="PTHR48167:SF2">
    <property type="entry name" value="EXPRESSED PROTEIN"/>
    <property type="match status" value="1"/>
</dbReference>
<keyword evidence="3" id="KW-1185">Reference proteome</keyword>
<dbReference type="AlphaFoldDB" id="A0A4Y7KUS4"/>
<organism evidence="2 3">
    <name type="scientific">Papaver somniferum</name>
    <name type="common">Opium poppy</name>
    <dbReference type="NCBI Taxonomy" id="3469"/>
    <lineage>
        <taxon>Eukaryota</taxon>
        <taxon>Viridiplantae</taxon>
        <taxon>Streptophyta</taxon>
        <taxon>Embryophyta</taxon>
        <taxon>Tracheophyta</taxon>
        <taxon>Spermatophyta</taxon>
        <taxon>Magnoliopsida</taxon>
        <taxon>Ranunculales</taxon>
        <taxon>Papaveraceae</taxon>
        <taxon>Papaveroideae</taxon>
        <taxon>Papaver</taxon>
    </lineage>
</organism>
<dbReference type="GO" id="GO:0003676">
    <property type="term" value="F:nucleic acid binding"/>
    <property type="evidence" value="ECO:0007669"/>
    <property type="project" value="InterPro"/>
</dbReference>